<reference evidence="2 3" key="1">
    <citation type="submission" date="2016-04" db="EMBL/GenBank/DDBJ databases">
        <title>ATOL: Assembling a taxonomically balanced genome-scale reconstruction of the evolutionary history of the Enterobacteriaceae.</title>
        <authorList>
            <person name="Plunkett G.III."/>
            <person name="Neeno-Eckwall E.C."/>
            <person name="Glasner J.D."/>
            <person name="Perna N.T."/>
        </authorList>
    </citation>
    <scope>NUCLEOTIDE SEQUENCE [LARGE SCALE GENOMIC DNA]</scope>
    <source>
        <strain evidence="2 3">ATCC 51607</strain>
    </source>
</reference>
<organism evidence="2 3">
    <name type="scientific">Buttiauxella noackiae ATCC 51607</name>
    <dbReference type="NCBI Taxonomy" id="1354255"/>
    <lineage>
        <taxon>Bacteria</taxon>
        <taxon>Pseudomonadati</taxon>
        <taxon>Pseudomonadota</taxon>
        <taxon>Gammaproteobacteria</taxon>
        <taxon>Enterobacterales</taxon>
        <taxon>Enterobacteriaceae</taxon>
        <taxon>Buttiauxella</taxon>
    </lineage>
</organism>
<proteinExistence type="predicted"/>
<dbReference type="Pfam" id="PF13723">
    <property type="entry name" value="Ketoacyl-synt_2"/>
    <property type="match status" value="1"/>
</dbReference>
<dbReference type="EMBL" id="LXEO01000009">
    <property type="protein sequence ID" value="OAT20565.1"/>
    <property type="molecule type" value="Genomic_DNA"/>
</dbReference>
<dbReference type="PATRIC" id="fig|1354255.3.peg.744"/>
<dbReference type="InterPro" id="IPR014030">
    <property type="entry name" value="Ketoacyl_synth_N"/>
</dbReference>
<dbReference type="Proteomes" id="UP000078286">
    <property type="component" value="Unassembled WGS sequence"/>
</dbReference>
<comment type="caution">
    <text evidence="2">The sequence shown here is derived from an EMBL/GenBank/DDBJ whole genome shotgun (WGS) entry which is preliminary data.</text>
</comment>
<evidence type="ECO:0000313" key="3">
    <source>
        <dbReference type="Proteomes" id="UP000078286"/>
    </source>
</evidence>
<feature type="domain" description="Beta-ketoacyl synthase-like N-terminal" evidence="1">
    <location>
        <begin position="27"/>
        <end position="242"/>
    </location>
</feature>
<gene>
    <name evidence="2" type="ORF">M979_0726</name>
</gene>
<sequence>MVQSMKLAFNIVDWQASAPGLSEHDAWQAWGKTAAIIDVSSPLTKSRHLPMMTARRLASGSRLAVDCALAILSRQNVDALVFASRHGELERNFRILTALAGRESLSPTDFAMSVHNSAVGNTTIAAQQALVSSSVSAGFDSFSQALIEVAALHHSGYQRVMLVDFDGLIPEFYHSHLPDEAVSLPFAVAVLLEAGSQIQCETTPNQTPGARGLPQGLAFLHGWLSGEPTFTLIGERLCWCWSRH</sequence>
<keyword evidence="3" id="KW-1185">Reference proteome</keyword>
<name>A0A1B7HY01_9ENTR</name>
<dbReference type="AlphaFoldDB" id="A0A1B7HY01"/>
<protein>
    <submittedName>
        <fullName evidence="2">3-oxoacyl-[ACP] synthase</fullName>
    </submittedName>
</protein>
<evidence type="ECO:0000259" key="1">
    <source>
        <dbReference type="Pfam" id="PF13723"/>
    </source>
</evidence>
<evidence type="ECO:0000313" key="2">
    <source>
        <dbReference type="EMBL" id="OAT20565.1"/>
    </source>
</evidence>
<accession>A0A1B7HY01</accession>